<proteinExistence type="inferred from homology"/>
<keyword evidence="6" id="KW-0067">ATP-binding</keyword>
<keyword evidence="4" id="KW-0547">Nucleotide-binding</keyword>
<keyword evidence="7" id="KW-0829">Tyrosine-protein kinase</keyword>
<dbReference type="KEGG" id="plig:NAG76_19645"/>
<evidence type="ECO:0000256" key="5">
    <source>
        <dbReference type="ARBA" id="ARBA00022777"/>
    </source>
</evidence>
<gene>
    <name evidence="10" type="ORF">NAG76_19645</name>
</gene>
<dbReference type="InterPro" id="IPR025669">
    <property type="entry name" value="AAA_dom"/>
</dbReference>
<dbReference type="SUPFAM" id="SSF52540">
    <property type="entry name" value="P-loop containing nucleoside triphosphate hydrolases"/>
    <property type="match status" value="1"/>
</dbReference>
<dbReference type="Gene3D" id="3.40.50.300">
    <property type="entry name" value="P-loop containing nucleotide triphosphate hydrolases"/>
    <property type="match status" value="1"/>
</dbReference>
<organism evidence="10 11">
    <name type="scientific">Candidatus Pristimantibacillus lignocellulolyticus</name>
    <dbReference type="NCBI Taxonomy" id="2994561"/>
    <lineage>
        <taxon>Bacteria</taxon>
        <taxon>Bacillati</taxon>
        <taxon>Bacillota</taxon>
        <taxon>Bacilli</taxon>
        <taxon>Bacillales</taxon>
        <taxon>Paenibacillaceae</taxon>
        <taxon>Candidatus Pristimantibacillus</taxon>
    </lineage>
</organism>
<evidence type="ECO:0000256" key="8">
    <source>
        <dbReference type="ARBA" id="ARBA00051245"/>
    </source>
</evidence>
<dbReference type="Proteomes" id="UP001056756">
    <property type="component" value="Chromosome"/>
</dbReference>
<dbReference type="InterPro" id="IPR027417">
    <property type="entry name" value="P-loop_NTPase"/>
</dbReference>
<accession>A0A9J6ZDA8</accession>
<keyword evidence="5 10" id="KW-0418">Kinase</keyword>
<dbReference type="GO" id="GO:0042802">
    <property type="term" value="F:identical protein binding"/>
    <property type="evidence" value="ECO:0007669"/>
    <property type="project" value="UniProtKB-ARBA"/>
</dbReference>
<evidence type="ECO:0000256" key="2">
    <source>
        <dbReference type="ARBA" id="ARBA00011903"/>
    </source>
</evidence>
<comment type="similarity">
    <text evidence="1">Belongs to the CpsD/CapB family.</text>
</comment>
<evidence type="ECO:0000256" key="3">
    <source>
        <dbReference type="ARBA" id="ARBA00022679"/>
    </source>
</evidence>
<reference evidence="10" key="1">
    <citation type="submission" date="2022-05" db="EMBL/GenBank/DDBJ databases">
        <title>Novel bacterial taxa in a minimal lignocellulolytic consortium and its capacity to transform plastics disclosed by genome-resolved metagenomics.</title>
        <authorList>
            <person name="Rodriguez C.A.D."/>
            <person name="Diaz-Garcia L."/>
            <person name="Herrera K."/>
            <person name="Tarazona N.A."/>
            <person name="Sproer C."/>
            <person name="Overmann J."/>
            <person name="Jimenez D.J."/>
        </authorList>
    </citation>
    <scope>NUCLEOTIDE SEQUENCE</scope>
    <source>
        <strain evidence="10">MAG5</strain>
    </source>
</reference>
<sequence length="232" mass="25297">MSQSTNNAKRTIISLSNPKSPISESYRTLRTNISFSAVDNDLKVIMVTSASPGEGKSTTAANIAVTYAQSNYSVLVMELDLRKPTVHKTFNVTNRAGITHVLTNQASLEEVIRATDIPNIDVISSGPIPPNPAELLGSNQLIKVMNGLKQIYDIIIIDTPPLLAVTDAQLVASICDGVILVVDSGQVKRTAAIDAKLKLDRVNAKILGVVLNNVKKKKNDDYYYYYYGEKED</sequence>
<dbReference type="PANTHER" id="PTHR32309">
    <property type="entry name" value="TYROSINE-PROTEIN KINASE"/>
    <property type="match status" value="1"/>
</dbReference>
<dbReference type="AlphaFoldDB" id="A0A9J6ZDA8"/>
<dbReference type="EC" id="2.7.10.2" evidence="2"/>
<dbReference type="InterPro" id="IPR005702">
    <property type="entry name" value="Wzc-like_C"/>
</dbReference>
<dbReference type="CDD" id="cd05387">
    <property type="entry name" value="BY-kinase"/>
    <property type="match status" value="1"/>
</dbReference>
<dbReference type="EMBL" id="CP097899">
    <property type="protein sequence ID" value="URN94012.1"/>
    <property type="molecule type" value="Genomic_DNA"/>
</dbReference>
<feature type="domain" description="AAA" evidence="9">
    <location>
        <begin position="43"/>
        <end position="184"/>
    </location>
</feature>
<evidence type="ECO:0000256" key="6">
    <source>
        <dbReference type="ARBA" id="ARBA00022840"/>
    </source>
</evidence>
<evidence type="ECO:0000256" key="4">
    <source>
        <dbReference type="ARBA" id="ARBA00022741"/>
    </source>
</evidence>
<dbReference type="InterPro" id="IPR050445">
    <property type="entry name" value="Bact_polysacc_biosynth/exp"/>
</dbReference>
<dbReference type="NCBIfam" id="TIGR01007">
    <property type="entry name" value="eps_fam"/>
    <property type="match status" value="1"/>
</dbReference>
<evidence type="ECO:0000259" key="9">
    <source>
        <dbReference type="Pfam" id="PF13614"/>
    </source>
</evidence>
<evidence type="ECO:0000256" key="1">
    <source>
        <dbReference type="ARBA" id="ARBA00007316"/>
    </source>
</evidence>
<dbReference type="GO" id="GO:0005886">
    <property type="term" value="C:plasma membrane"/>
    <property type="evidence" value="ECO:0007669"/>
    <property type="project" value="UniProtKB-ARBA"/>
</dbReference>
<dbReference type="Pfam" id="PF13614">
    <property type="entry name" value="AAA_31"/>
    <property type="match status" value="1"/>
</dbReference>
<name>A0A9J6ZDA8_9BACL</name>
<dbReference type="GO" id="GO:0005524">
    <property type="term" value="F:ATP binding"/>
    <property type="evidence" value="ECO:0007669"/>
    <property type="project" value="UniProtKB-KW"/>
</dbReference>
<comment type="catalytic activity">
    <reaction evidence="8">
        <text>L-tyrosyl-[protein] + ATP = O-phospho-L-tyrosyl-[protein] + ADP + H(+)</text>
        <dbReference type="Rhea" id="RHEA:10596"/>
        <dbReference type="Rhea" id="RHEA-COMP:10136"/>
        <dbReference type="Rhea" id="RHEA-COMP:20101"/>
        <dbReference type="ChEBI" id="CHEBI:15378"/>
        <dbReference type="ChEBI" id="CHEBI:30616"/>
        <dbReference type="ChEBI" id="CHEBI:46858"/>
        <dbReference type="ChEBI" id="CHEBI:61978"/>
        <dbReference type="ChEBI" id="CHEBI:456216"/>
        <dbReference type="EC" id="2.7.10.2"/>
    </reaction>
</comment>
<keyword evidence="3" id="KW-0808">Transferase</keyword>
<protein>
    <recommendedName>
        <fullName evidence="2">non-specific protein-tyrosine kinase</fullName>
        <ecNumber evidence="2">2.7.10.2</ecNumber>
    </recommendedName>
</protein>
<dbReference type="PANTHER" id="PTHR32309:SF13">
    <property type="entry name" value="FERRIC ENTEROBACTIN TRANSPORT PROTEIN FEPE"/>
    <property type="match status" value="1"/>
</dbReference>
<evidence type="ECO:0000313" key="11">
    <source>
        <dbReference type="Proteomes" id="UP001056756"/>
    </source>
</evidence>
<dbReference type="FunFam" id="3.40.50.300:FF:000527">
    <property type="entry name" value="Tyrosine-protein kinase etk"/>
    <property type="match status" value="1"/>
</dbReference>
<dbReference type="GO" id="GO:0004715">
    <property type="term" value="F:non-membrane spanning protein tyrosine kinase activity"/>
    <property type="evidence" value="ECO:0007669"/>
    <property type="project" value="UniProtKB-EC"/>
</dbReference>
<evidence type="ECO:0000256" key="7">
    <source>
        <dbReference type="ARBA" id="ARBA00023137"/>
    </source>
</evidence>
<evidence type="ECO:0000313" key="10">
    <source>
        <dbReference type="EMBL" id="URN94012.1"/>
    </source>
</evidence>